<organism evidence="2 3">
    <name type="scientific">Trichinella pseudospiralis</name>
    <name type="common">Parasitic roundworm</name>
    <dbReference type="NCBI Taxonomy" id="6337"/>
    <lineage>
        <taxon>Eukaryota</taxon>
        <taxon>Metazoa</taxon>
        <taxon>Ecdysozoa</taxon>
        <taxon>Nematoda</taxon>
        <taxon>Enoplea</taxon>
        <taxon>Dorylaimia</taxon>
        <taxon>Trichinellida</taxon>
        <taxon>Trichinellidae</taxon>
        <taxon>Trichinella</taxon>
    </lineage>
</organism>
<name>A0A0V1EGJ1_TRIPS</name>
<reference evidence="2 3" key="1">
    <citation type="submission" date="2015-01" db="EMBL/GenBank/DDBJ databases">
        <title>Evolution of Trichinella species and genotypes.</title>
        <authorList>
            <person name="Korhonen P.K."/>
            <person name="Edoardo P."/>
            <person name="Giuseppe L.R."/>
            <person name="Gasser R.B."/>
        </authorList>
    </citation>
    <scope>NUCLEOTIDE SEQUENCE [LARGE SCALE GENOMIC DNA]</scope>
    <source>
        <strain evidence="2">ISS13</strain>
    </source>
</reference>
<feature type="region of interest" description="Disordered" evidence="1">
    <location>
        <begin position="128"/>
        <end position="160"/>
    </location>
</feature>
<feature type="compositionally biased region" description="Basic and acidic residues" evidence="1">
    <location>
        <begin position="141"/>
        <end position="160"/>
    </location>
</feature>
<proteinExistence type="predicted"/>
<dbReference type="Proteomes" id="UP000054632">
    <property type="component" value="Unassembled WGS sequence"/>
</dbReference>
<comment type="caution">
    <text evidence="2">The sequence shown here is derived from an EMBL/GenBank/DDBJ whole genome shotgun (WGS) entry which is preliminary data.</text>
</comment>
<protein>
    <submittedName>
        <fullName evidence="2">Uncharacterized protein</fullName>
    </submittedName>
</protein>
<accession>A0A0V1EGJ1</accession>
<sequence>MSSNKHERDQKSTQTAMRVLLALKRNPTRQPPLVERYIAETVEPYTDNEELIFPAVSQVLRTVLPSELLILLETADASTSVICARLLRSCCAGAYIQALGDATRLAVHAGHWPGRSSTVYIPAEIPHRSTTGKYGNQGRSISDRIRGRRPTTGEERVQQM</sequence>
<evidence type="ECO:0000256" key="1">
    <source>
        <dbReference type="SAM" id="MobiDB-lite"/>
    </source>
</evidence>
<gene>
    <name evidence="2" type="ORF">T4A_2502</name>
</gene>
<dbReference type="AlphaFoldDB" id="A0A0V1EGJ1"/>
<dbReference type="EMBL" id="JYDR01000039">
    <property type="protein sequence ID" value="KRY72916.1"/>
    <property type="molecule type" value="Genomic_DNA"/>
</dbReference>
<evidence type="ECO:0000313" key="2">
    <source>
        <dbReference type="EMBL" id="KRY72916.1"/>
    </source>
</evidence>
<evidence type="ECO:0000313" key="3">
    <source>
        <dbReference type="Proteomes" id="UP000054632"/>
    </source>
</evidence>